<evidence type="ECO:0000313" key="4">
    <source>
        <dbReference type="Proteomes" id="UP001214441"/>
    </source>
</evidence>
<dbReference type="RefSeq" id="WP_274042405.1">
    <property type="nucleotide sequence ID" value="NZ_JANCPR020000007.1"/>
</dbReference>
<name>A0ABT6ZSQ7_9ACTN</name>
<dbReference type="Proteomes" id="UP001214441">
    <property type="component" value="Unassembled WGS sequence"/>
</dbReference>
<accession>A0ABT6ZSQ7</accession>
<dbReference type="Gene3D" id="1.10.10.2840">
    <property type="entry name" value="PucR C-terminal helix-turn-helix domain"/>
    <property type="match status" value="1"/>
</dbReference>
<comment type="caution">
    <text evidence="3">The sequence shown here is derived from an EMBL/GenBank/DDBJ whole genome shotgun (WGS) entry which is preliminary data.</text>
</comment>
<gene>
    <name evidence="3" type="ORF">NMN56_009050</name>
</gene>
<dbReference type="InterPro" id="IPR042070">
    <property type="entry name" value="PucR_C-HTH_sf"/>
</dbReference>
<sequence>MDVCTLGDLMDVIGSPALRLQTAPAGAALPVTEALLYDAHAPLRHAPGALLLAVGVRAAAAGPLVRAAAEAGMTGVVVRGQDGPVGEAEAHGVALLAVDEHAAWHRVHLMLASAIGARSARGDGLGDLFALADAIAVATGGATAVEDPRKRILAYSTVRGQPVDEDRRQGILGLQVPGSLENSEQVRLVFASEGPVRLPPLTAGDLPRLAVAVRAGGETLGSVWVIDGGTLAADAEEGLAQGASTAALLLLRARAAQELTRHQEADLVRRLLDGTAEASTAAHRLGWDTVRVAAFVLDAAASVPDAERTSLRLLDVVRLQCEARYGRHACVLLDGVVYALLPAPGAHHAPGEHVSGEHASGEQRMAHAPPGRKAGDRRHRQLAEDIVRRAGRALRVPVRAALGEVVPDLGRVTDSRADADVVLRLLDDALPVATVDEVRPRVTLLRLSEVMRERRELRAGACRRVLAADAEHGTDYARTLVSWFDAGCDVTSAAKALSVHPNTCRYRLKQVGRQLGIDLQDPDERLVLWLQLRALAGLSGAAGSGASVAPGTP</sequence>
<feature type="region of interest" description="Disordered" evidence="1">
    <location>
        <begin position="348"/>
        <end position="379"/>
    </location>
</feature>
<organism evidence="3 4">
    <name type="scientific">Streptomyces iconiensis</name>
    <dbReference type="NCBI Taxonomy" id="1384038"/>
    <lineage>
        <taxon>Bacteria</taxon>
        <taxon>Bacillati</taxon>
        <taxon>Actinomycetota</taxon>
        <taxon>Actinomycetes</taxon>
        <taxon>Kitasatosporales</taxon>
        <taxon>Streptomycetaceae</taxon>
        <taxon>Streptomyces</taxon>
    </lineage>
</organism>
<proteinExistence type="predicted"/>
<feature type="compositionally biased region" description="Basic and acidic residues" evidence="1">
    <location>
        <begin position="349"/>
        <end position="365"/>
    </location>
</feature>
<protein>
    <submittedName>
        <fullName evidence="3">Helix-turn-helix domain-containing protein</fullName>
    </submittedName>
</protein>
<evidence type="ECO:0000313" key="3">
    <source>
        <dbReference type="EMBL" id="MDJ1132095.1"/>
    </source>
</evidence>
<dbReference type="InterPro" id="IPR051448">
    <property type="entry name" value="CdaR-like_regulators"/>
</dbReference>
<dbReference type="EMBL" id="JANCPR020000007">
    <property type="protein sequence ID" value="MDJ1132095.1"/>
    <property type="molecule type" value="Genomic_DNA"/>
</dbReference>
<evidence type="ECO:0000256" key="1">
    <source>
        <dbReference type="SAM" id="MobiDB-lite"/>
    </source>
</evidence>
<keyword evidence="4" id="KW-1185">Reference proteome</keyword>
<evidence type="ECO:0000259" key="2">
    <source>
        <dbReference type="Pfam" id="PF13556"/>
    </source>
</evidence>
<reference evidence="3 4" key="1">
    <citation type="submission" date="2023-05" db="EMBL/GenBank/DDBJ databases">
        <title>Streptantibioticus silvisoli sp. nov., acidotolerant actinomycetes 1 from pine litter.</title>
        <authorList>
            <person name="Swiecimska M."/>
            <person name="Golinska P."/>
            <person name="Sangal V."/>
            <person name="Wachnowicz B."/>
            <person name="Goodfellow M."/>
        </authorList>
    </citation>
    <scope>NUCLEOTIDE SEQUENCE [LARGE SCALE GENOMIC DNA]</scope>
    <source>
        <strain evidence="3 4">DSM 42109</strain>
    </source>
</reference>
<dbReference type="Pfam" id="PF13556">
    <property type="entry name" value="HTH_30"/>
    <property type="match status" value="1"/>
</dbReference>
<dbReference type="PANTHER" id="PTHR33744:SF17">
    <property type="entry name" value="CONSERVED PROTEIN"/>
    <property type="match status" value="1"/>
</dbReference>
<dbReference type="InterPro" id="IPR025736">
    <property type="entry name" value="PucR_C-HTH_dom"/>
</dbReference>
<dbReference type="PANTHER" id="PTHR33744">
    <property type="entry name" value="CARBOHYDRATE DIACID REGULATOR"/>
    <property type="match status" value="1"/>
</dbReference>
<feature type="domain" description="PucR C-terminal helix-turn-helix" evidence="2">
    <location>
        <begin position="477"/>
        <end position="534"/>
    </location>
</feature>